<feature type="chain" id="PRO_5020779301" description="Transmembrane protein" evidence="1">
    <location>
        <begin position="24"/>
        <end position="87"/>
    </location>
</feature>
<dbReference type="AlphaFoldDB" id="A0A4R5UJM1"/>
<feature type="signal peptide" evidence="1">
    <location>
        <begin position="1"/>
        <end position="23"/>
    </location>
</feature>
<dbReference type="Proteomes" id="UP000295238">
    <property type="component" value="Unassembled WGS sequence"/>
</dbReference>
<sequence length="87" mass="9565">MIMKKVIAAAVLAALAGAPAAFAIEPIPGSITYGGQPRTKLQKAPVGSPVFHQFYSGGYDYREIYRIQPDRSLKLLDRHIIQVPNDR</sequence>
<protein>
    <recommendedName>
        <fullName evidence="4">Transmembrane protein</fullName>
    </recommendedName>
</protein>
<proteinExistence type="predicted"/>
<reference evidence="2 3" key="1">
    <citation type="submission" date="2019-03" db="EMBL/GenBank/DDBJ databases">
        <title>Rhizobium sp. nov., an bacterium isolated from biocrust in Mu Us Desert.</title>
        <authorList>
            <person name="Lixiong L."/>
        </authorList>
    </citation>
    <scope>NUCLEOTIDE SEQUENCE [LARGE SCALE GENOMIC DNA]</scope>
    <source>
        <strain evidence="2 3">SPY-1</strain>
    </source>
</reference>
<keyword evidence="1" id="KW-0732">Signal</keyword>
<comment type="caution">
    <text evidence="2">The sequence shown here is derived from an EMBL/GenBank/DDBJ whole genome shotgun (WGS) entry which is preliminary data.</text>
</comment>
<dbReference type="RefSeq" id="WP_133315836.1">
    <property type="nucleotide sequence ID" value="NZ_SMTL01000002.1"/>
</dbReference>
<evidence type="ECO:0008006" key="4">
    <source>
        <dbReference type="Google" id="ProtNLM"/>
    </source>
</evidence>
<evidence type="ECO:0000313" key="3">
    <source>
        <dbReference type="Proteomes" id="UP000295238"/>
    </source>
</evidence>
<gene>
    <name evidence="2" type="ORF">E2F50_09215</name>
</gene>
<accession>A0A4R5UJM1</accession>
<keyword evidence="3" id="KW-1185">Reference proteome</keyword>
<evidence type="ECO:0000256" key="1">
    <source>
        <dbReference type="SAM" id="SignalP"/>
    </source>
</evidence>
<dbReference type="EMBL" id="SMTL01000002">
    <property type="protein sequence ID" value="TDK37068.1"/>
    <property type="molecule type" value="Genomic_DNA"/>
</dbReference>
<name>A0A4R5UJM1_9HYPH</name>
<dbReference type="OrthoDB" id="8279531at2"/>
<evidence type="ECO:0000313" key="2">
    <source>
        <dbReference type="EMBL" id="TDK37068.1"/>
    </source>
</evidence>
<organism evidence="2 3">
    <name type="scientific">Rhizobium deserti</name>
    <dbReference type="NCBI Taxonomy" id="2547961"/>
    <lineage>
        <taxon>Bacteria</taxon>
        <taxon>Pseudomonadati</taxon>
        <taxon>Pseudomonadota</taxon>
        <taxon>Alphaproteobacteria</taxon>
        <taxon>Hyphomicrobiales</taxon>
        <taxon>Rhizobiaceae</taxon>
        <taxon>Rhizobium/Agrobacterium group</taxon>
        <taxon>Rhizobium</taxon>
    </lineage>
</organism>